<evidence type="ECO:0000313" key="1">
    <source>
        <dbReference type="EMBL" id="CAI2365734.1"/>
    </source>
</evidence>
<dbReference type="Proteomes" id="UP001295684">
    <property type="component" value="Unassembled WGS sequence"/>
</dbReference>
<comment type="caution">
    <text evidence="1">The sequence shown here is derived from an EMBL/GenBank/DDBJ whole genome shotgun (WGS) entry which is preliminary data.</text>
</comment>
<name>A0AAD1UD24_EUPCR</name>
<reference evidence="1" key="1">
    <citation type="submission" date="2023-07" db="EMBL/GenBank/DDBJ databases">
        <authorList>
            <consortium name="AG Swart"/>
            <person name="Singh M."/>
            <person name="Singh A."/>
            <person name="Seah K."/>
            <person name="Emmerich C."/>
        </authorList>
    </citation>
    <scope>NUCLEOTIDE SEQUENCE</scope>
    <source>
        <strain evidence="1">DP1</strain>
    </source>
</reference>
<gene>
    <name evidence="1" type="ORF">ECRASSUSDP1_LOCUS7029</name>
</gene>
<accession>A0AAD1UD24</accession>
<evidence type="ECO:0000313" key="2">
    <source>
        <dbReference type="Proteomes" id="UP001295684"/>
    </source>
</evidence>
<organism evidence="1 2">
    <name type="scientific">Euplotes crassus</name>
    <dbReference type="NCBI Taxonomy" id="5936"/>
    <lineage>
        <taxon>Eukaryota</taxon>
        <taxon>Sar</taxon>
        <taxon>Alveolata</taxon>
        <taxon>Ciliophora</taxon>
        <taxon>Intramacronucleata</taxon>
        <taxon>Spirotrichea</taxon>
        <taxon>Hypotrichia</taxon>
        <taxon>Euplotida</taxon>
        <taxon>Euplotidae</taxon>
        <taxon>Moneuplotes</taxon>
    </lineage>
</organism>
<proteinExistence type="predicted"/>
<keyword evidence="2" id="KW-1185">Reference proteome</keyword>
<sequence length="51" mass="5770">MNNWKFIEEVAHEREFEQSGGKKQRTGKIKGVGKGLRRCVGAVGVFINTDY</sequence>
<protein>
    <submittedName>
        <fullName evidence="1">Uncharacterized protein</fullName>
    </submittedName>
</protein>
<dbReference type="AlphaFoldDB" id="A0AAD1UD24"/>
<dbReference type="EMBL" id="CAMPGE010006834">
    <property type="protein sequence ID" value="CAI2365734.1"/>
    <property type="molecule type" value="Genomic_DNA"/>
</dbReference>